<sequence>MLNSVELFESPALPYVGDGHDGINKSETDQETSVWTMDLKASSPALKLIQVYFKTRQNQASTRTFQLDEMDEDVCRTNFRFLNKDIPRLADALHLPKQTPCDSVLLTESGLLEELRRSAEHFCISGHQADPSRPQLISPYCSAALTPEQNSFNAAMSQLRNCIETYVEDSSGRHNPRGIQL</sequence>
<comment type="caution">
    <text evidence="1">The sequence shown here is derived from an EMBL/GenBank/DDBJ whole genome shotgun (WGS) entry which is preliminary data.</text>
</comment>
<gene>
    <name evidence="1" type="ORF">RRG08_053934</name>
</gene>
<keyword evidence="2" id="KW-1185">Reference proteome</keyword>
<name>A0AAE1DFQ7_9GAST</name>
<proteinExistence type="predicted"/>
<reference evidence="1" key="1">
    <citation type="journal article" date="2023" name="G3 (Bethesda)">
        <title>A reference genome for the long-term kleptoplast-retaining sea slug Elysia crispata morphotype clarki.</title>
        <authorList>
            <person name="Eastman K.E."/>
            <person name="Pendleton A.L."/>
            <person name="Shaikh M.A."/>
            <person name="Suttiyut T."/>
            <person name="Ogas R."/>
            <person name="Tomko P."/>
            <person name="Gavelis G."/>
            <person name="Widhalm J.R."/>
            <person name="Wisecaver J.H."/>
        </authorList>
    </citation>
    <scope>NUCLEOTIDE SEQUENCE</scope>
    <source>
        <strain evidence="1">ECLA1</strain>
    </source>
</reference>
<dbReference type="AlphaFoldDB" id="A0AAE1DFQ7"/>
<protein>
    <submittedName>
        <fullName evidence="1">Uncharacterized protein</fullName>
    </submittedName>
</protein>
<evidence type="ECO:0000313" key="1">
    <source>
        <dbReference type="EMBL" id="KAK3767788.1"/>
    </source>
</evidence>
<dbReference type="EMBL" id="JAWDGP010004106">
    <property type="protein sequence ID" value="KAK3767788.1"/>
    <property type="molecule type" value="Genomic_DNA"/>
</dbReference>
<accession>A0AAE1DFQ7</accession>
<organism evidence="1 2">
    <name type="scientific">Elysia crispata</name>
    <name type="common">lettuce slug</name>
    <dbReference type="NCBI Taxonomy" id="231223"/>
    <lineage>
        <taxon>Eukaryota</taxon>
        <taxon>Metazoa</taxon>
        <taxon>Spiralia</taxon>
        <taxon>Lophotrochozoa</taxon>
        <taxon>Mollusca</taxon>
        <taxon>Gastropoda</taxon>
        <taxon>Heterobranchia</taxon>
        <taxon>Euthyneura</taxon>
        <taxon>Panpulmonata</taxon>
        <taxon>Sacoglossa</taxon>
        <taxon>Placobranchoidea</taxon>
        <taxon>Plakobranchidae</taxon>
        <taxon>Elysia</taxon>
    </lineage>
</organism>
<evidence type="ECO:0000313" key="2">
    <source>
        <dbReference type="Proteomes" id="UP001283361"/>
    </source>
</evidence>
<dbReference type="Proteomes" id="UP001283361">
    <property type="component" value="Unassembled WGS sequence"/>
</dbReference>